<evidence type="ECO:0000256" key="3">
    <source>
        <dbReference type="ARBA" id="ARBA00022801"/>
    </source>
</evidence>
<evidence type="ECO:0000313" key="5">
    <source>
        <dbReference type="EMBL" id="WXA93269.1"/>
    </source>
</evidence>
<reference evidence="5 6" key="1">
    <citation type="submission" date="2021-12" db="EMBL/GenBank/DDBJ databases">
        <title>Discovery of the Pendulisporaceae a myxobacterial family with distinct sporulation behavior and unique specialized metabolism.</title>
        <authorList>
            <person name="Garcia R."/>
            <person name="Popoff A."/>
            <person name="Bader C.D."/>
            <person name="Loehr J."/>
            <person name="Walesch S."/>
            <person name="Walt C."/>
            <person name="Boldt J."/>
            <person name="Bunk B."/>
            <person name="Haeckl F.J.F.P.J."/>
            <person name="Gunesch A.P."/>
            <person name="Birkelbach J."/>
            <person name="Nuebel U."/>
            <person name="Pietschmann T."/>
            <person name="Bach T."/>
            <person name="Mueller R."/>
        </authorList>
    </citation>
    <scope>NUCLEOTIDE SEQUENCE [LARGE SCALE GENOMIC DNA]</scope>
    <source>
        <strain evidence="5 6">MSr12523</strain>
    </source>
</reference>
<keyword evidence="3 4" id="KW-0378">Hydrolase</keyword>
<comment type="similarity">
    <text evidence="1">Belongs to the arginase family. Agmatinase subfamily.</text>
</comment>
<evidence type="ECO:0000256" key="1">
    <source>
        <dbReference type="ARBA" id="ARBA00009227"/>
    </source>
</evidence>
<dbReference type="PROSITE" id="PS51409">
    <property type="entry name" value="ARGINASE_2"/>
    <property type="match status" value="1"/>
</dbReference>
<dbReference type="InterPro" id="IPR020855">
    <property type="entry name" value="Ureohydrolase_Mn_BS"/>
</dbReference>
<dbReference type="SUPFAM" id="SSF52768">
    <property type="entry name" value="Arginase/deacetylase"/>
    <property type="match status" value="1"/>
</dbReference>
<protein>
    <submittedName>
        <fullName evidence="5">Arginase family protein</fullName>
    </submittedName>
</protein>
<evidence type="ECO:0000256" key="4">
    <source>
        <dbReference type="RuleBase" id="RU003684"/>
    </source>
</evidence>
<accession>A0ABZ2K3I6</accession>
<keyword evidence="6" id="KW-1185">Reference proteome</keyword>
<dbReference type="InterPro" id="IPR023696">
    <property type="entry name" value="Ureohydrolase_dom_sf"/>
</dbReference>
<dbReference type="Gene3D" id="3.40.800.10">
    <property type="entry name" value="Ureohydrolase domain"/>
    <property type="match status" value="1"/>
</dbReference>
<dbReference type="Pfam" id="PF00491">
    <property type="entry name" value="Arginase"/>
    <property type="match status" value="1"/>
</dbReference>
<dbReference type="PANTHER" id="PTHR11358:SF26">
    <property type="entry name" value="GUANIDINO ACID HYDROLASE, MITOCHONDRIAL"/>
    <property type="match status" value="1"/>
</dbReference>
<keyword evidence="2" id="KW-0479">Metal-binding</keyword>
<gene>
    <name evidence="5" type="ORF">LZC95_43305</name>
</gene>
<dbReference type="PANTHER" id="PTHR11358">
    <property type="entry name" value="ARGINASE/AGMATINASE"/>
    <property type="match status" value="1"/>
</dbReference>
<dbReference type="PROSITE" id="PS01053">
    <property type="entry name" value="ARGINASE_1"/>
    <property type="match status" value="1"/>
</dbReference>
<evidence type="ECO:0000313" key="6">
    <source>
        <dbReference type="Proteomes" id="UP001379533"/>
    </source>
</evidence>
<evidence type="ECO:0000256" key="2">
    <source>
        <dbReference type="ARBA" id="ARBA00022723"/>
    </source>
</evidence>
<dbReference type="InterPro" id="IPR006035">
    <property type="entry name" value="Ureohydrolase"/>
</dbReference>
<dbReference type="EMBL" id="CP089982">
    <property type="protein sequence ID" value="WXA93269.1"/>
    <property type="molecule type" value="Genomic_DNA"/>
</dbReference>
<proteinExistence type="inferred from homology"/>
<sequence>MIDVAPTMFGAPRWNQDTAYDVVFVGVPTDTGGLGHRSPAAAPGFLRSTSTLFPLMNGRTGGALGWFDYTTRTTLLQGVRMADAGDFPCSRAEGIGQLSALPYVYETLRESTKLLVILGGDHSISYFLGKALDQEGIVWVDAHEDAAGKNGAFPDCANVVSHLDDEDAVQAIAQFGLRGIVPADRREPPAKRRLCASAEDVVSALRAHSVSSTAVTVDVDVFDPSLLPAVGSALPEGLRSTDVLRVVAAVRNAGIRIPVLEVAEFAPVSELDVTSGLFLVNFLLRAIALSLD</sequence>
<dbReference type="PIRSF" id="PIRSF036979">
    <property type="entry name" value="Arginase"/>
    <property type="match status" value="1"/>
</dbReference>
<name>A0ABZ2K3I6_9BACT</name>
<dbReference type="Proteomes" id="UP001379533">
    <property type="component" value="Chromosome"/>
</dbReference>
<organism evidence="5 6">
    <name type="scientific">Pendulispora brunnea</name>
    <dbReference type="NCBI Taxonomy" id="2905690"/>
    <lineage>
        <taxon>Bacteria</taxon>
        <taxon>Pseudomonadati</taxon>
        <taxon>Myxococcota</taxon>
        <taxon>Myxococcia</taxon>
        <taxon>Myxococcales</taxon>
        <taxon>Sorangiineae</taxon>
        <taxon>Pendulisporaceae</taxon>
        <taxon>Pendulispora</taxon>
    </lineage>
</organism>
<dbReference type="RefSeq" id="WP_394843869.1">
    <property type="nucleotide sequence ID" value="NZ_CP089982.1"/>
</dbReference>